<dbReference type="OrthoDB" id="21421at2"/>
<dbReference type="InterPro" id="IPR032710">
    <property type="entry name" value="NTF2-like_dom_sf"/>
</dbReference>
<feature type="domain" description="YchJ-like middle NTF2-like" evidence="1">
    <location>
        <begin position="26"/>
        <end position="121"/>
    </location>
</feature>
<comment type="caution">
    <text evidence="2">The sequence shown here is derived from an EMBL/GenBank/DDBJ whole genome shotgun (WGS) entry which is preliminary data.</text>
</comment>
<dbReference type="InterPro" id="IPR048469">
    <property type="entry name" value="YchJ-like_M"/>
</dbReference>
<accession>A0A542ZDC3</accession>
<keyword evidence="3" id="KW-1185">Reference proteome</keyword>
<name>A0A542ZDC3_9ACTN</name>
<gene>
    <name evidence="2" type="ORF">FB460_2203</name>
</gene>
<proteinExistence type="predicted"/>
<evidence type="ECO:0000313" key="2">
    <source>
        <dbReference type="EMBL" id="TQL58342.1"/>
    </source>
</evidence>
<dbReference type="Gene3D" id="3.10.450.50">
    <property type="match status" value="1"/>
</dbReference>
<dbReference type="AlphaFoldDB" id="A0A542ZDC3"/>
<dbReference type="Pfam" id="PF17775">
    <property type="entry name" value="YchJ_M-like"/>
    <property type="match status" value="1"/>
</dbReference>
<evidence type="ECO:0000259" key="1">
    <source>
        <dbReference type="Pfam" id="PF17775"/>
    </source>
</evidence>
<protein>
    <submittedName>
        <fullName evidence="2">SEC-C motif-containing protein</fullName>
    </submittedName>
</protein>
<dbReference type="EMBL" id="VFOR01000002">
    <property type="protein sequence ID" value="TQL58342.1"/>
    <property type="molecule type" value="Genomic_DNA"/>
</dbReference>
<reference evidence="2 3" key="1">
    <citation type="submission" date="2019-06" db="EMBL/GenBank/DDBJ databases">
        <title>Sequencing the genomes of 1000 actinobacteria strains.</title>
        <authorList>
            <person name="Klenk H.-P."/>
        </authorList>
    </citation>
    <scope>NUCLEOTIDE SEQUENCE [LARGE SCALE GENOMIC DNA]</scope>
    <source>
        <strain evidence="2 3">DSM 8251</strain>
    </source>
</reference>
<organism evidence="2 3">
    <name type="scientific">Propioniferax innocua</name>
    <dbReference type="NCBI Taxonomy" id="1753"/>
    <lineage>
        <taxon>Bacteria</taxon>
        <taxon>Bacillati</taxon>
        <taxon>Actinomycetota</taxon>
        <taxon>Actinomycetes</taxon>
        <taxon>Propionibacteriales</taxon>
        <taxon>Propionibacteriaceae</taxon>
        <taxon>Propioniferax</taxon>
    </lineage>
</organism>
<dbReference type="Proteomes" id="UP000316196">
    <property type="component" value="Unassembled WGS sequence"/>
</dbReference>
<dbReference type="SUPFAM" id="SSF54427">
    <property type="entry name" value="NTF2-like"/>
    <property type="match status" value="1"/>
</dbReference>
<dbReference type="RefSeq" id="WP_142094142.1">
    <property type="nucleotide sequence ID" value="NZ_BAAAMD010000002.1"/>
</dbReference>
<evidence type="ECO:0000313" key="3">
    <source>
        <dbReference type="Proteomes" id="UP000316196"/>
    </source>
</evidence>
<sequence>MICPCGEGDYATCCQPYHLGTRWPETPVKLMRARYSAFAKDQNDFVFKTWHPRTRPQDPGVLGVEWTGLEILATRGAALDGDGDEGGVEFRAHFRVNGENLVLHERSRFTKRARRWFYLDGQVIGD</sequence>